<name>A0A5B7H2K0_PORTR</name>
<protein>
    <submittedName>
        <fullName evidence="1">Uncharacterized protein</fullName>
    </submittedName>
</protein>
<proteinExistence type="predicted"/>
<dbReference type="EMBL" id="VSRR010020365">
    <property type="protein sequence ID" value="MPC63054.1"/>
    <property type="molecule type" value="Genomic_DNA"/>
</dbReference>
<dbReference type="Proteomes" id="UP000324222">
    <property type="component" value="Unassembled WGS sequence"/>
</dbReference>
<accession>A0A5B7H2K0</accession>
<evidence type="ECO:0000313" key="2">
    <source>
        <dbReference type="Proteomes" id="UP000324222"/>
    </source>
</evidence>
<evidence type="ECO:0000313" key="1">
    <source>
        <dbReference type="EMBL" id="MPC63054.1"/>
    </source>
</evidence>
<keyword evidence="2" id="KW-1185">Reference proteome</keyword>
<dbReference type="AlphaFoldDB" id="A0A5B7H2K0"/>
<reference evidence="1 2" key="1">
    <citation type="submission" date="2019-05" db="EMBL/GenBank/DDBJ databases">
        <title>Another draft genome of Portunus trituberculatus and its Hox gene families provides insights of decapod evolution.</title>
        <authorList>
            <person name="Jeong J.-H."/>
            <person name="Song I."/>
            <person name="Kim S."/>
            <person name="Choi T."/>
            <person name="Kim D."/>
            <person name="Ryu S."/>
            <person name="Kim W."/>
        </authorList>
    </citation>
    <scope>NUCLEOTIDE SEQUENCE [LARGE SCALE GENOMIC DNA]</scope>
    <source>
        <tissue evidence="1">Muscle</tissue>
    </source>
</reference>
<comment type="caution">
    <text evidence="1">The sequence shown here is derived from an EMBL/GenBank/DDBJ whole genome shotgun (WGS) entry which is preliminary data.</text>
</comment>
<sequence length="167" mass="19193">MTRFVIPSFPFLRRACLPEPRESARGWRVCRILALWSGRGHLFVLFTYYGKSRLWRHSSMSTRALNILGKRPPYGNTTLASSQQDFSFVLVHIRRIRTFGIAKEANTLRAQGSGPSPSLLQGIVRRGIEGECEWLSVGGCWLRLIEVSEWYDFQPVVMLPRRRQVAV</sequence>
<organism evidence="1 2">
    <name type="scientific">Portunus trituberculatus</name>
    <name type="common">Swimming crab</name>
    <name type="synonym">Neptunus trituberculatus</name>
    <dbReference type="NCBI Taxonomy" id="210409"/>
    <lineage>
        <taxon>Eukaryota</taxon>
        <taxon>Metazoa</taxon>
        <taxon>Ecdysozoa</taxon>
        <taxon>Arthropoda</taxon>
        <taxon>Crustacea</taxon>
        <taxon>Multicrustacea</taxon>
        <taxon>Malacostraca</taxon>
        <taxon>Eumalacostraca</taxon>
        <taxon>Eucarida</taxon>
        <taxon>Decapoda</taxon>
        <taxon>Pleocyemata</taxon>
        <taxon>Brachyura</taxon>
        <taxon>Eubrachyura</taxon>
        <taxon>Portunoidea</taxon>
        <taxon>Portunidae</taxon>
        <taxon>Portuninae</taxon>
        <taxon>Portunus</taxon>
    </lineage>
</organism>
<gene>
    <name evidence="1" type="ORF">E2C01_057146</name>
</gene>